<reference evidence="14" key="1">
    <citation type="journal article" date="2020" name="Microorganisms">
        <title>Complete Genome of a Member of a New Bacterial Lineage in the Microgenomates Group Reveals an Unusual Nucleotide Composition Disparity Between Two Strands of DNA and Limited Metabolic Potential.</title>
        <authorList>
            <person name="Kadnikov V.V."/>
            <person name="Mardanov A.V."/>
            <person name="Beletsky A.V."/>
            <person name="Karnachuk O.V."/>
            <person name="Ravin N.V."/>
        </authorList>
    </citation>
    <scope>NUCLEOTIDE SEQUENCE [LARGE SCALE GENOMIC DNA]</scope>
</reference>
<feature type="active site" description="O-(5'-phospho-DNA)-tyrosine intermediate" evidence="9 10">
    <location>
        <position position="146"/>
    </location>
</feature>
<dbReference type="InterPro" id="IPR035516">
    <property type="entry name" value="Gyrase/topoIV_suA_C"/>
</dbReference>
<dbReference type="InterPro" id="IPR002205">
    <property type="entry name" value="Topo_IIA_dom_A"/>
</dbReference>
<name>A0A857N5Z3_9BACT</name>
<evidence type="ECO:0000313" key="13">
    <source>
        <dbReference type="EMBL" id="QHO63675.1"/>
    </source>
</evidence>
<keyword evidence="5 9" id="KW-0799">Topoisomerase</keyword>
<dbReference type="InterPro" id="IPR013760">
    <property type="entry name" value="Topo_IIA-like_dom_sf"/>
</dbReference>
<comment type="catalytic activity">
    <reaction evidence="1 9 10">
        <text>ATP-dependent breakage, passage and rejoining of double-stranded DNA.</text>
        <dbReference type="EC" id="5.6.2.2"/>
    </reaction>
</comment>
<comment type="subunit">
    <text evidence="9">Heterotetramer, composed of two GyrA and two GyrB chains. In the heterotetramer, GyrA contains the active site tyrosine that forms a transient covalent intermediate with DNA, while GyrB binds cofactors and catalyzes ATP hydrolysis.</text>
</comment>
<dbReference type="AlphaFoldDB" id="A0A857N5Z3"/>
<dbReference type="GO" id="GO:0006265">
    <property type="term" value="P:DNA topological change"/>
    <property type="evidence" value="ECO:0007669"/>
    <property type="project" value="UniProtKB-UniRule"/>
</dbReference>
<proteinExistence type="inferred from homology"/>
<dbReference type="FunFam" id="1.10.268.10:FF:000001">
    <property type="entry name" value="DNA gyrase subunit A"/>
    <property type="match status" value="1"/>
</dbReference>
<dbReference type="Gene3D" id="1.10.268.10">
    <property type="entry name" value="Topoisomerase, domain 3"/>
    <property type="match status" value="1"/>
</dbReference>
<comment type="subunit">
    <text evidence="8">Heterotetramer composed of ParC and ParE.</text>
</comment>
<evidence type="ECO:0000256" key="3">
    <source>
        <dbReference type="ARBA" id="ARBA00022741"/>
    </source>
</evidence>
<dbReference type="Gene3D" id="3.90.199.10">
    <property type="entry name" value="Topoisomerase II, domain 5"/>
    <property type="match status" value="1"/>
</dbReference>
<dbReference type="InterPro" id="IPR005743">
    <property type="entry name" value="GyrA"/>
</dbReference>
<dbReference type="Gene3D" id="3.30.1360.40">
    <property type="match status" value="1"/>
</dbReference>
<dbReference type="SMART" id="SM00434">
    <property type="entry name" value="TOP4c"/>
    <property type="match status" value="1"/>
</dbReference>
<dbReference type="FunFam" id="3.30.1360.40:FF:000002">
    <property type="entry name" value="DNA gyrase subunit A"/>
    <property type="match status" value="1"/>
</dbReference>
<dbReference type="PANTHER" id="PTHR43493:SF5">
    <property type="entry name" value="DNA GYRASE SUBUNIT A, CHLOROPLASTIC_MITOCHONDRIAL"/>
    <property type="match status" value="1"/>
</dbReference>
<dbReference type="CDD" id="cd00187">
    <property type="entry name" value="TOP4c"/>
    <property type="match status" value="1"/>
</dbReference>
<dbReference type="Gene3D" id="2.120.10.90">
    <property type="entry name" value="DNA gyrase/topoisomerase IV, subunit A, C-terminal"/>
    <property type="match status" value="1"/>
</dbReference>
<dbReference type="PROSITE" id="PS52040">
    <property type="entry name" value="TOPO_IIA"/>
    <property type="match status" value="1"/>
</dbReference>
<dbReference type="GO" id="GO:0005694">
    <property type="term" value="C:chromosome"/>
    <property type="evidence" value="ECO:0007669"/>
    <property type="project" value="InterPro"/>
</dbReference>
<keyword evidence="9" id="KW-0963">Cytoplasm</keyword>
<sequence length="880" mass="98463">MAKENQDIRSNLPPITNGDQIDTITQTEYGQIKTVGLVKEVEQAYVDYAMSVIVSRALPDVRDGLKPVHRRILYAMHDAGISHKSPYKKSARVVGEVLGKFHPHGDSSVYDAMVRLAQDFSMRYPLVDGQGNFGSIDGDPPAQMRYTEARLTKISQELLKDIEKETVPFADNFDASQQEPTVMPALLPNLLLMGADGIAVGMATKIPPHNLKEVAAAITSLIKKGKSPISQQTQKQLNNPETDDARLLIGDFESEATIDDLLEHIKGPDFPTGGEIFDINAIREVYTTGRGRIIIRAVAQIVEKKNHYAIQVTELPFQVNKANLIAKIADLVRKKKIDGISDIRDESDRRGLTIAIELKKDAVPKKVLNNLYKQTELQTSFPANFVALASDMHPRLMTLKQILNEYVQHRQLVIVRRSQYELRSARARAHILEGLLKALDHIDEIIQTIKKSPDSETAKTNLMDKFGFTEIQAQAILDMQLRKLAALERQKIQDEYDELMKRIDTLLKLITNTGNILNTIISELNELVTTYGDDRRTIVHKNAVDEFSDEDLIAKEETIVTLTKTGYIKRMPPATFRSQRRGGKGVAGMTKKEEDEMHLLLAASTHDHLLVFTNKGQVHLLRVWDVPEGSRTSKGQAVVNLININPEEKIQAILAVPEKIEDLGDQFFFFTTRSGLVKRTSIKQFKNIKSNGLIAISLKNNDELVWVKQTLGSDHILLVTKHGKSIRFPETDVRPTGRDTMGVRGITLHQDDYVLGMETFAPTFTPPQDKRRKYFRDLLIVTSHGIGKRTPLEEYPTQKRGGQGVKVATLNNKTGDIAGAMMVTQTAEYLIITTKEAQAIKLPIKNIPQLKRPTQGVILMRPKSGDAVAATTIIDQTTTE</sequence>
<dbReference type="InterPro" id="IPR050220">
    <property type="entry name" value="Type_II_DNA_Topoisomerases"/>
</dbReference>
<keyword evidence="3 9" id="KW-0547">Nucleotide-binding</keyword>
<evidence type="ECO:0000256" key="5">
    <source>
        <dbReference type="ARBA" id="ARBA00023029"/>
    </source>
</evidence>
<feature type="short sequence motif" description="GyrA-box" evidence="9">
    <location>
        <begin position="579"/>
        <end position="585"/>
    </location>
</feature>
<comment type="miscellaneous">
    <text evidence="9">Few gyrases are as efficient as E.coli at forming negative supercoils. Not all organisms have 2 type II topoisomerases; in organisms with a single type II topoisomerase this enzyme also has to decatenate newly replicated chromosomes.</text>
</comment>
<comment type="subcellular location">
    <subcellularLocation>
        <location evidence="9">Cytoplasm</location>
    </subcellularLocation>
</comment>
<evidence type="ECO:0000256" key="7">
    <source>
        <dbReference type="ARBA" id="ARBA00023235"/>
    </source>
</evidence>
<dbReference type="FunFam" id="2.120.10.90:FF:000005">
    <property type="entry name" value="DNA topoisomerase 4 subunit A"/>
    <property type="match status" value="1"/>
</dbReference>
<dbReference type="Pfam" id="PF03989">
    <property type="entry name" value="DNA_gyraseA_C"/>
    <property type="match status" value="6"/>
</dbReference>
<dbReference type="HAMAP" id="MF_01897">
    <property type="entry name" value="GyrA"/>
    <property type="match status" value="1"/>
</dbReference>
<gene>
    <name evidence="9" type="primary">gyrA</name>
    <name evidence="13" type="ORF">MICH65_0694</name>
</gene>
<dbReference type="SUPFAM" id="SSF56719">
    <property type="entry name" value="Type II DNA topoisomerase"/>
    <property type="match status" value="1"/>
</dbReference>
<dbReference type="EMBL" id="CP047901">
    <property type="protein sequence ID" value="QHO63675.1"/>
    <property type="molecule type" value="Genomic_DNA"/>
</dbReference>
<dbReference type="GO" id="GO:0009330">
    <property type="term" value="C:DNA topoisomerase type II (double strand cut, ATP-hydrolyzing) complex"/>
    <property type="evidence" value="ECO:0007669"/>
    <property type="project" value="TreeGrafter"/>
</dbReference>
<dbReference type="KEGG" id="caqa:MICH65_0694"/>
<dbReference type="GO" id="GO:0005737">
    <property type="term" value="C:cytoplasm"/>
    <property type="evidence" value="ECO:0007669"/>
    <property type="project" value="UniProtKB-SubCell"/>
</dbReference>
<evidence type="ECO:0000256" key="6">
    <source>
        <dbReference type="ARBA" id="ARBA00023125"/>
    </source>
</evidence>
<comment type="function">
    <text evidence="9">A type II topoisomerase that negatively supercoils closed circular double-stranded (ds) DNA in an ATP-dependent manner to modulate DNA topology and maintain chromosomes in an underwound state. Negative supercoiling favors strand separation, and DNA replication, transcription, recombination and repair, all of which involve strand separation. Also able to catalyze the interconversion of other topological isomers of dsDNA rings, including catenanes and knotted rings. Type II topoisomerases break and join 2 DNA strands simultaneously in an ATP-dependent manner.</text>
</comment>
<dbReference type="NCBIfam" id="NF004044">
    <property type="entry name" value="PRK05561.1"/>
    <property type="match status" value="1"/>
</dbReference>
<comment type="similarity">
    <text evidence="2 9">Belongs to the type II topoisomerase GyrA/ParC subunit family.</text>
</comment>
<dbReference type="InterPro" id="IPR013758">
    <property type="entry name" value="Topo_IIA_A/C_ab"/>
</dbReference>
<evidence type="ECO:0000256" key="10">
    <source>
        <dbReference type="PROSITE-ProRule" id="PRU01384"/>
    </source>
</evidence>
<dbReference type="GO" id="GO:0006261">
    <property type="term" value="P:DNA-templated DNA replication"/>
    <property type="evidence" value="ECO:0007669"/>
    <property type="project" value="UniProtKB-UniRule"/>
</dbReference>
<evidence type="ECO:0000259" key="12">
    <source>
        <dbReference type="PROSITE" id="PS52040"/>
    </source>
</evidence>
<evidence type="ECO:0000256" key="2">
    <source>
        <dbReference type="ARBA" id="ARBA00008263"/>
    </source>
</evidence>
<dbReference type="PANTHER" id="PTHR43493">
    <property type="entry name" value="DNA GYRASE/TOPOISOMERASE SUBUNIT A"/>
    <property type="match status" value="1"/>
</dbReference>
<keyword evidence="11" id="KW-0175">Coiled coil</keyword>
<dbReference type="NCBIfam" id="NF004043">
    <property type="entry name" value="PRK05560.1"/>
    <property type="match status" value="1"/>
</dbReference>
<feature type="coiled-coil region" evidence="11">
    <location>
        <begin position="482"/>
        <end position="509"/>
    </location>
</feature>
<evidence type="ECO:0000256" key="4">
    <source>
        <dbReference type="ARBA" id="ARBA00022840"/>
    </source>
</evidence>
<dbReference type="GO" id="GO:0003677">
    <property type="term" value="F:DNA binding"/>
    <property type="evidence" value="ECO:0007669"/>
    <property type="project" value="UniProtKB-UniRule"/>
</dbReference>
<dbReference type="GO" id="GO:0005524">
    <property type="term" value="F:ATP binding"/>
    <property type="evidence" value="ECO:0007669"/>
    <property type="project" value="UniProtKB-UniRule"/>
</dbReference>
<dbReference type="InterPro" id="IPR006691">
    <property type="entry name" value="GyrA/parC_rep"/>
</dbReference>
<accession>A0A857N5Z3</accession>
<dbReference type="Proteomes" id="UP000463983">
    <property type="component" value="Chromosome"/>
</dbReference>
<dbReference type="GO" id="GO:0034335">
    <property type="term" value="F:DNA negative supercoiling activity"/>
    <property type="evidence" value="ECO:0007669"/>
    <property type="project" value="UniProtKB-ARBA"/>
</dbReference>
<evidence type="ECO:0000256" key="11">
    <source>
        <dbReference type="SAM" id="Coils"/>
    </source>
</evidence>
<evidence type="ECO:0000313" key="14">
    <source>
        <dbReference type="Proteomes" id="UP000463983"/>
    </source>
</evidence>
<keyword evidence="14" id="KW-1185">Reference proteome</keyword>
<feature type="domain" description="Topo IIA-type catalytic" evidence="12">
    <location>
        <begin position="58"/>
        <end position="552"/>
    </location>
</feature>
<keyword evidence="7 9" id="KW-0413">Isomerase</keyword>
<organism evidence="13 14">
    <name type="scientific">Candidatus Chazhemtobacterium aquaticus</name>
    <dbReference type="NCBI Taxonomy" id="2715735"/>
    <lineage>
        <taxon>Bacteria</taxon>
        <taxon>Candidatus Chazhemtobacteraceae</taxon>
        <taxon>Candidatus Chazhemtobacterium</taxon>
    </lineage>
</organism>
<keyword evidence="6 9" id="KW-0238">DNA-binding</keyword>
<evidence type="ECO:0000256" key="8">
    <source>
        <dbReference type="ARBA" id="ARBA00063644"/>
    </source>
</evidence>
<evidence type="ECO:0000256" key="1">
    <source>
        <dbReference type="ARBA" id="ARBA00000185"/>
    </source>
</evidence>
<dbReference type="Pfam" id="PF00521">
    <property type="entry name" value="DNA_topoisoIV"/>
    <property type="match status" value="1"/>
</dbReference>
<keyword evidence="4 9" id="KW-0067">ATP-binding</keyword>
<dbReference type="EC" id="5.6.2.2" evidence="9"/>
<dbReference type="SUPFAM" id="SSF101904">
    <property type="entry name" value="GyrA/ParC C-terminal domain-like"/>
    <property type="match status" value="1"/>
</dbReference>
<protein>
    <recommendedName>
        <fullName evidence="9">DNA gyrase subunit A</fullName>
        <ecNumber evidence="9">5.6.2.2</ecNumber>
    </recommendedName>
</protein>
<evidence type="ECO:0000256" key="9">
    <source>
        <dbReference type="HAMAP-Rule" id="MF_01897"/>
    </source>
</evidence>
<dbReference type="InterPro" id="IPR013757">
    <property type="entry name" value="Topo_IIA_A_a_sf"/>
</dbReference>